<evidence type="ECO:0000259" key="15">
    <source>
        <dbReference type="Pfam" id="PF07715"/>
    </source>
</evidence>
<keyword evidence="8 12" id="KW-0798">TonB box</keyword>
<evidence type="ECO:0000313" key="17">
    <source>
        <dbReference type="Proteomes" id="UP001501757"/>
    </source>
</evidence>
<keyword evidence="3 11" id="KW-1134">Transmembrane beta strand</keyword>
<feature type="chain" id="PRO_5047276816" evidence="13">
    <location>
        <begin position="29"/>
        <end position="752"/>
    </location>
</feature>
<evidence type="ECO:0000256" key="11">
    <source>
        <dbReference type="PROSITE-ProRule" id="PRU01360"/>
    </source>
</evidence>
<comment type="similarity">
    <text evidence="11 12">Belongs to the TonB-dependent receptor family.</text>
</comment>
<feature type="domain" description="TonB-dependent receptor plug" evidence="15">
    <location>
        <begin position="57"/>
        <end position="170"/>
    </location>
</feature>
<dbReference type="Gene3D" id="2.40.170.20">
    <property type="entry name" value="TonB-dependent receptor, beta-barrel domain"/>
    <property type="match status" value="1"/>
</dbReference>
<evidence type="ECO:0000256" key="1">
    <source>
        <dbReference type="ARBA" id="ARBA00004571"/>
    </source>
</evidence>
<keyword evidence="10 11" id="KW-0998">Cell outer membrane</keyword>
<feature type="signal peptide" evidence="13">
    <location>
        <begin position="1"/>
        <end position="28"/>
    </location>
</feature>
<dbReference type="PANTHER" id="PTHR32552:SF81">
    <property type="entry name" value="TONB-DEPENDENT OUTER MEMBRANE RECEPTOR"/>
    <property type="match status" value="1"/>
</dbReference>
<dbReference type="EMBL" id="BAAAEI010000028">
    <property type="protein sequence ID" value="GAA0372444.1"/>
    <property type="molecule type" value="Genomic_DNA"/>
</dbReference>
<evidence type="ECO:0000256" key="2">
    <source>
        <dbReference type="ARBA" id="ARBA00022448"/>
    </source>
</evidence>
<dbReference type="PROSITE" id="PS52016">
    <property type="entry name" value="TONB_DEPENDENT_REC_3"/>
    <property type="match status" value="1"/>
</dbReference>
<evidence type="ECO:0000256" key="12">
    <source>
        <dbReference type="RuleBase" id="RU003357"/>
    </source>
</evidence>
<evidence type="ECO:0000256" key="13">
    <source>
        <dbReference type="SAM" id="SignalP"/>
    </source>
</evidence>
<evidence type="ECO:0000256" key="3">
    <source>
        <dbReference type="ARBA" id="ARBA00022452"/>
    </source>
</evidence>
<dbReference type="SUPFAM" id="SSF56935">
    <property type="entry name" value="Porins"/>
    <property type="match status" value="1"/>
</dbReference>
<keyword evidence="13" id="KW-0732">Signal</keyword>
<keyword evidence="2 11" id="KW-0813">Transport</keyword>
<dbReference type="PANTHER" id="PTHR32552">
    <property type="entry name" value="FERRICHROME IRON RECEPTOR-RELATED"/>
    <property type="match status" value="1"/>
</dbReference>
<dbReference type="RefSeq" id="WP_343847297.1">
    <property type="nucleotide sequence ID" value="NZ_BAAAEI010000028.1"/>
</dbReference>
<evidence type="ECO:0000256" key="4">
    <source>
        <dbReference type="ARBA" id="ARBA00022496"/>
    </source>
</evidence>
<comment type="subcellular location">
    <subcellularLocation>
        <location evidence="1 11">Cell outer membrane</location>
        <topology evidence="1 11">Multi-pass membrane protein</topology>
    </subcellularLocation>
</comment>
<dbReference type="InterPro" id="IPR000531">
    <property type="entry name" value="Beta-barrel_TonB"/>
</dbReference>
<keyword evidence="16" id="KW-0675">Receptor</keyword>
<evidence type="ECO:0000259" key="14">
    <source>
        <dbReference type="Pfam" id="PF00593"/>
    </source>
</evidence>
<dbReference type="Pfam" id="PF07715">
    <property type="entry name" value="Plug"/>
    <property type="match status" value="1"/>
</dbReference>
<keyword evidence="4" id="KW-0410">Iron transport</keyword>
<keyword evidence="6" id="KW-0408">Iron</keyword>
<feature type="domain" description="TonB-dependent receptor-like beta-barrel" evidence="14">
    <location>
        <begin position="294"/>
        <end position="712"/>
    </location>
</feature>
<evidence type="ECO:0000313" key="16">
    <source>
        <dbReference type="EMBL" id="GAA0372444.1"/>
    </source>
</evidence>
<evidence type="ECO:0000256" key="5">
    <source>
        <dbReference type="ARBA" id="ARBA00022692"/>
    </source>
</evidence>
<keyword evidence="7" id="KW-0406">Ion transport</keyword>
<dbReference type="Pfam" id="PF00593">
    <property type="entry name" value="TonB_dep_Rec_b-barrel"/>
    <property type="match status" value="1"/>
</dbReference>
<evidence type="ECO:0000256" key="7">
    <source>
        <dbReference type="ARBA" id="ARBA00023065"/>
    </source>
</evidence>
<gene>
    <name evidence="16" type="ORF">GCM10009092_40870</name>
</gene>
<accession>A0ABN0XTI0</accession>
<protein>
    <submittedName>
        <fullName evidence="16">TonB-dependent receptor</fullName>
    </submittedName>
</protein>
<proteinExistence type="inferred from homology"/>
<keyword evidence="5 11" id="KW-0812">Transmembrane</keyword>
<name>A0ABN0XTI0_9ALTE</name>
<dbReference type="InterPro" id="IPR036942">
    <property type="entry name" value="Beta-barrel_TonB_sf"/>
</dbReference>
<comment type="caution">
    <text evidence="16">The sequence shown here is derived from an EMBL/GenBank/DDBJ whole genome shotgun (WGS) entry which is preliminary data.</text>
</comment>
<organism evidence="16 17">
    <name type="scientific">Bowmanella denitrificans</name>
    <dbReference type="NCBI Taxonomy" id="366582"/>
    <lineage>
        <taxon>Bacteria</taxon>
        <taxon>Pseudomonadati</taxon>
        <taxon>Pseudomonadota</taxon>
        <taxon>Gammaproteobacteria</taxon>
        <taxon>Alteromonadales</taxon>
        <taxon>Alteromonadaceae</taxon>
        <taxon>Bowmanella</taxon>
    </lineage>
</organism>
<keyword evidence="17" id="KW-1185">Reference proteome</keyword>
<dbReference type="InterPro" id="IPR039426">
    <property type="entry name" value="TonB-dep_rcpt-like"/>
</dbReference>
<keyword evidence="9 11" id="KW-0472">Membrane</keyword>
<dbReference type="Proteomes" id="UP001501757">
    <property type="component" value="Unassembled WGS sequence"/>
</dbReference>
<reference evidence="16 17" key="1">
    <citation type="journal article" date="2019" name="Int. J. Syst. Evol. Microbiol.">
        <title>The Global Catalogue of Microorganisms (GCM) 10K type strain sequencing project: providing services to taxonomists for standard genome sequencing and annotation.</title>
        <authorList>
            <consortium name="The Broad Institute Genomics Platform"/>
            <consortium name="The Broad Institute Genome Sequencing Center for Infectious Disease"/>
            <person name="Wu L."/>
            <person name="Ma J."/>
        </authorList>
    </citation>
    <scope>NUCLEOTIDE SEQUENCE [LARGE SCALE GENOMIC DNA]</scope>
    <source>
        <strain evidence="16 17">JCM 13378</strain>
    </source>
</reference>
<evidence type="ECO:0000256" key="9">
    <source>
        <dbReference type="ARBA" id="ARBA00023136"/>
    </source>
</evidence>
<evidence type="ECO:0000256" key="8">
    <source>
        <dbReference type="ARBA" id="ARBA00023077"/>
    </source>
</evidence>
<evidence type="ECO:0000256" key="10">
    <source>
        <dbReference type="ARBA" id="ARBA00023237"/>
    </source>
</evidence>
<dbReference type="InterPro" id="IPR012910">
    <property type="entry name" value="Plug_dom"/>
</dbReference>
<sequence length="752" mass="80860">MNGNKPGTKYSLILAGLATAGWPLTSLADVAQDLEVSAANEAVEKITVTSSRRVQSIQDVPAAVSAVNPDEFVRSGLTSISDVIGYTPGYQVISEGGQRGRGSITARGVSQLGGTAVTAIYIDDVPLTSNSSFAKGNSLFFDGLLGDVERVELIKGPQGTLFGATAISGAIRYISREPALFDARGALTADMSATKGGGINKLYRGFYSLPLVEDRLGITLAGFSADDAGYVDQVDALTGDVIREDANHGDNYGYSADVLFDATDKLSLRIKALKQNSSFGMGSAVNIAGLDKQEMYGKLTSNRTFGDENTSQRMLSGSLEYEMEGAVVNFTSSYVKYTSGLAQDGKPLYAPIIEQLTGMTPGSIDTVPVTVDVESKKTTHELRITSTAQGKLEWIAGLYLADESTQNQQKILALPAEIVGLLAAFPSDYKEMAAFGNLTYYLSDDFDLTLGMRYADTELALNYLRDGLLIGASEDLTLPTAEADIQTYLLTARYRPHKDMSLYARIASGYRPASANLSINHPVTGQLLSQPTVDQDNLWSYEIGAKGDWADGLFSYDAALWYIDWQDFQAYASFFGLRTQGNARGGVTARGFEGALTISPSSSFTIKTSVAYSNSTLNEDEPSLFALAGADLPGVPRWSLSSIARYEFDLSRDTYGWVTAGVRYRDSFPSAFNNGDPTNPTINLDSDNTLLVDMSVGMAWQDLVLNLYVNNLLDADDYASFNAQMIPGTGNMDITGTPVEPRTIGLSATYSF</sequence>
<evidence type="ECO:0000256" key="6">
    <source>
        <dbReference type="ARBA" id="ARBA00023004"/>
    </source>
</evidence>